<keyword evidence="1" id="KW-0175">Coiled coil</keyword>
<organism evidence="3">
    <name type="scientific">Schlesneria paludicola</name>
    <dbReference type="NCBI Taxonomy" id="360056"/>
    <lineage>
        <taxon>Bacteria</taxon>
        <taxon>Pseudomonadati</taxon>
        <taxon>Planctomycetota</taxon>
        <taxon>Planctomycetia</taxon>
        <taxon>Planctomycetales</taxon>
        <taxon>Planctomycetaceae</taxon>
        <taxon>Schlesneria</taxon>
    </lineage>
</organism>
<keyword evidence="2" id="KW-0472">Membrane</keyword>
<comment type="caution">
    <text evidence="3">The sequence shown here is derived from an EMBL/GenBank/DDBJ whole genome shotgun (WGS) entry which is preliminary data.</text>
</comment>
<dbReference type="InterPro" id="IPR012340">
    <property type="entry name" value="NA-bd_OB-fold"/>
</dbReference>
<feature type="transmembrane region" description="Helical" evidence="2">
    <location>
        <begin position="116"/>
        <end position="135"/>
    </location>
</feature>
<protein>
    <submittedName>
        <fullName evidence="3">Cold shock domain-containing protein</fullName>
    </submittedName>
</protein>
<evidence type="ECO:0000313" key="3">
    <source>
        <dbReference type="EMBL" id="HGT39660.1"/>
    </source>
</evidence>
<keyword evidence="2" id="KW-0812">Transmembrane</keyword>
<dbReference type="Gene3D" id="2.40.50.140">
    <property type="entry name" value="Nucleic acid-binding proteins"/>
    <property type="match status" value="1"/>
</dbReference>
<sequence length="260" mass="28482">MNKNGSPGSSAPRAGGQWTSNPFLWGLVGFCAAMIFCEFTWVRPLRAQLDAREKSLQEWERINRQEREAIATIKTISTEELKKWVATMDEQNKRFAELQSKLHQQEIELTGPATSYILIASVVILAVIGLVVFWLRDANASAATTLENVASLAPDEMMRALLVASIANREPINVLVSEKPAAPALPAPPNRPALPNGDSAGEVVLYFAEKGHGFIRPDGEPDMVWFHVSDVLSADRAALCQGIRVVFRRGTKAVSVRCSG</sequence>
<proteinExistence type="predicted"/>
<name>A0A7C4QP03_9PLAN</name>
<evidence type="ECO:0000256" key="1">
    <source>
        <dbReference type="SAM" id="Coils"/>
    </source>
</evidence>
<dbReference type="EMBL" id="DSVQ01000012">
    <property type="protein sequence ID" value="HGT39660.1"/>
    <property type="molecule type" value="Genomic_DNA"/>
</dbReference>
<accession>A0A7C4QP03</accession>
<keyword evidence="2" id="KW-1133">Transmembrane helix</keyword>
<dbReference type="SUPFAM" id="SSF50249">
    <property type="entry name" value="Nucleic acid-binding proteins"/>
    <property type="match status" value="1"/>
</dbReference>
<feature type="transmembrane region" description="Helical" evidence="2">
    <location>
        <begin position="23"/>
        <end position="42"/>
    </location>
</feature>
<dbReference type="AlphaFoldDB" id="A0A7C4QP03"/>
<feature type="coiled-coil region" evidence="1">
    <location>
        <begin position="81"/>
        <end position="108"/>
    </location>
</feature>
<reference evidence="3" key="1">
    <citation type="journal article" date="2020" name="mSystems">
        <title>Genome- and Community-Level Interaction Insights into Carbon Utilization and Element Cycling Functions of Hydrothermarchaeota in Hydrothermal Sediment.</title>
        <authorList>
            <person name="Zhou Z."/>
            <person name="Liu Y."/>
            <person name="Xu W."/>
            <person name="Pan J."/>
            <person name="Luo Z.H."/>
            <person name="Li M."/>
        </authorList>
    </citation>
    <scope>NUCLEOTIDE SEQUENCE [LARGE SCALE GENOMIC DNA]</scope>
    <source>
        <strain evidence="3">SpSt-508</strain>
    </source>
</reference>
<evidence type="ECO:0000256" key="2">
    <source>
        <dbReference type="SAM" id="Phobius"/>
    </source>
</evidence>
<gene>
    <name evidence="3" type="ORF">ENS64_10430</name>
</gene>